<accession>A0ABZ2T1J7</accession>
<name>A0ABZ2T1J7_9ENTE</name>
<evidence type="ECO:0000256" key="2">
    <source>
        <dbReference type="SAM" id="SignalP"/>
    </source>
</evidence>
<protein>
    <recommendedName>
        <fullName evidence="5">Lipoprotein</fullName>
    </recommendedName>
</protein>
<evidence type="ECO:0000313" key="3">
    <source>
        <dbReference type="EMBL" id="WYJ85253.1"/>
    </source>
</evidence>
<evidence type="ECO:0008006" key="5">
    <source>
        <dbReference type="Google" id="ProtNLM"/>
    </source>
</evidence>
<dbReference type="PROSITE" id="PS51257">
    <property type="entry name" value="PROKAR_LIPOPROTEIN"/>
    <property type="match status" value="1"/>
</dbReference>
<keyword evidence="2" id="KW-0732">Signal</keyword>
<dbReference type="EMBL" id="CP147248">
    <property type="protein sequence ID" value="WYJ85253.1"/>
    <property type="molecule type" value="Genomic_DNA"/>
</dbReference>
<dbReference type="Proteomes" id="UP000195080">
    <property type="component" value="Chromosome"/>
</dbReference>
<evidence type="ECO:0000313" key="4">
    <source>
        <dbReference type="Proteomes" id="UP000195080"/>
    </source>
</evidence>
<feature type="compositionally biased region" description="Low complexity" evidence="1">
    <location>
        <begin position="47"/>
        <end position="68"/>
    </location>
</feature>
<feature type="chain" id="PRO_5045663887" description="Lipoprotein" evidence="2">
    <location>
        <begin position="18"/>
        <end position="154"/>
    </location>
</feature>
<dbReference type="RefSeq" id="WP_086444568.1">
    <property type="nucleotide sequence ID" value="NZ_CP147248.1"/>
</dbReference>
<keyword evidence="4" id="KW-1185">Reference proteome</keyword>
<feature type="signal peptide" evidence="2">
    <location>
        <begin position="1"/>
        <end position="17"/>
    </location>
</feature>
<sequence>MKKTTFTLLLSSLLLLAACNSKNEQSASDSSSAANTTTSSILKTSDSTSASETKIISSSVSSEEQTVALSEEPQSSVPIPDMSQEQALQHILETYPDTNNEDTSLIFWQMIDTDFLFKAYSKSISSQGGSGTLGFFRVTPQGDVSMTDATGNPF</sequence>
<evidence type="ECO:0000256" key="1">
    <source>
        <dbReference type="SAM" id="MobiDB-lite"/>
    </source>
</evidence>
<organism evidence="3 4">
    <name type="scientific">Candidatus Enterococcus lemimoniae</name>
    <dbReference type="NCBI Taxonomy" id="1834167"/>
    <lineage>
        <taxon>Bacteria</taxon>
        <taxon>Bacillati</taxon>
        <taxon>Bacillota</taxon>
        <taxon>Bacilli</taxon>
        <taxon>Lactobacillales</taxon>
        <taxon>Enterococcaceae</taxon>
        <taxon>Enterococcus</taxon>
    </lineage>
</organism>
<feature type="compositionally biased region" description="Polar residues" evidence="1">
    <location>
        <begin position="72"/>
        <end position="85"/>
    </location>
</feature>
<gene>
    <name evidence="3" type="ORF">A5866_000329</name>
</gene>
<feature type="region of interest" description="Disordered" evidence="1">
    <location>
        <begin position="25"/>
        <end position="85"/>
    </location>
</feature>
<reference evidence="4" key="1">
    <citation type="submission" date="2017-05" db="EMBL/GenBank/DDBJ databases">
        <title>The Genome Sequence of EEnterococcus faecalis 9F2_4866.</title>
        <authorList>
            <consortium name="The Broad Institute Genomics Platform"/>
            <consortium name="The Broad Institute Genomic Center for Infectious Diseases"/>
            <person name="Earl A."/>
            <person name="Manson A."/>
            <person name="Schwartman J."/>
            <person name="Gilmore M."/>
            <person name="Abouelleil A."/>
            <person name="Cao P."/>
            <person name="Chapman S."/>
            <person name="Cusick C."/>
            <person name="Shea T."/>
            <person name="Young S."/>
            <person name="Neafsey D."/>
            <person name="Nusbaum C."/>
            <person name="Birren B."/>
        </authorList>
    </citation>
    <scope>NUCLEOTIDE SEQUENCE [LARGE SCALE GENOMIC DNA]</scope>
    <source>
        <strain evidence="4">12C11_DIV0727</strain>
    </source>
</reference>
<feature type="compositionally biased region" description="Low complexity" evidence="1">
    <location>
        <begin position="25"/>
        <end position="40"/>
    </location>
</feature>
<proteinExistence type="predicted"/>